<evidence type="ECO:0000256" key="2">
    <source>
        <dbReference type="ARBA" id="ARBA00022679"/>
    </source>
</evidence>
<keyword evidence="2" id="KW-0808">Transferase</keyword>
<dbReference type="SUPFAM" id="SSF53335">
    <property type="entry name" value="S-adenosyl-L-methionine-dependent methyltransferases"/>
    <property type="match status" value="1"/>
</dbReference>
<feature type="domain" description="Methyltransferase" evidence="3">
    <location>
        <begin position="27"/>
        <end position="124"/>
    </location>
</feature>
<dbReference type="Gene3D" id="3.40.50.150">
    <property type="entry name" value="Vaccinia Virus protein VP39"/>
    <property type="match status" value="1"/>
</dbReference>
<evidence type="ECO:0000313" key="5">
    <source>
        <dbReference type="Proteomes" id="UP001501138"/>
    </source>
</evidence>
<evidence type="ECO:0000256" key="1">
    <source>
        <dbReference type="ARBA" id="ARBA00022603"/>
    </source>
</evidence>
<dbReference type="Proteomes" id="UP001501138">
    <property type="component" value="Unassembled WGS sequence"/>
</dbReference>
<evidence type="ECO:0000313" key="4">
    <source>
        <dbReference type="EMBL" id="GAA1722422.1"/>
    </source>
</evidence>
<dbReference type="PANTHER" id="PTHR43861">
    <property type="entry name" value="TRANS-ACONITATE 2-METHYLTRANSFERASE-RELATED"/>
    <property type="match status" value="1"/>
</dbReference>
<dbReference type="PANTHER" id="PTHR43861:SF1">
    <property type="entry name" value="TRANS-ACONITATE 2-METHYLTRANSFERASE"/>
    <property type="match status" value="1"/>
</dbReference>
<reference evidence="4 5" key="1">
    <citation type="journal article" date="2019" name="Int. J. Syst. Evol. Microbiol.">
        <title>The Global Catalogue of Microorganisms (GCM) 10K type strain sequencing project: providing services to taxonomists for standard genome sequencing and annotation.</title>
        <authorList>
            <consortium name="The Broad Institute Genomics Platform"/>
            <consortium name="The Broad Institute Genome Sequencing Center for Infectious Disease"/>
            <person name="Wu L."/>
            <person name="Ma J."/>
        </authorList>
    </citation>
    <scope>NUCLEOTIDE SEQUENCE [LARGE SCALE GENOMIC DNA]</scope>
    <source>
        <strain evidence="4 5">JCM 15589</strain>
    </source>
</reference>
<dbReference type="CDD" id="cd02440">
    <property type="entry name" value="AdoMet_MTases"/>
    <property type="match status" value="1"/>
</dbReference>
<dbReference type="RefSeq" id="WP_344247698.1">
    <property type="nucleotide sequence ID" value="NZ_BAAAPM010000003.1"/>
</dbReference>
<dbReference type="InterPro" id="IPR041698">
    <property type="entry name" value="Methyltransf_25"/>
</dbReference>
<keyword evidence="5" id="KW-1185">Reference proteome</keyword>
<accession>A0ABN2JCC3</accession>
<comment type="caution">
    <text evidence="4">The sequence shown here is derived from an EMBL/GenBank/DDBJ whole genome shotgun (WGS) entry which is preliminary data.</text>
</comment>
<proteinExistence type="predicted"/>
<organism evidence="4 5">
    <name type="scientific">Isoptericola hypogeus</name>
    <dbReference type="NCBI Taxonomy" id="300179"/>
    <lineage>
        <taxon>Bacteria</taxon>
        <taxon>Bacillati</taxon>
        <taxon>Actinomycetota</taxon>
        <taxon>Actinomycetes</taxon>
        <taxon>Micrococcales</taxon>
        <taxon>Promicromonosporaceae</taxon>
        <taxon>Isoptericola</taxon>
    </lineage>
</organism>
<sequence>MTRRAGAVPERVAVTVERLDVAPDAAVLEIGCGAGVAAELVAARLRTGTILATDRSATAVANARRRLAPYVAGGRARVEQIAVEDADLPPGTYDAIFAINVNVFWTGTDPALVGRLLRALRPAGRLVLAYEPPSPDRVPVIEARLRGALEGVGATVSVAGHPLGRSRLLVTEATPPHQRTGTNPDS</sequence>
<keyword evidence="1" id="KW-0489">Methyltransferase</keyword>
<gene>
    <name evidence="4" type="ORF">GCM10009809_17630</name>
</gene>
<name>A0ABN2JCC3_9MICO</name>
<evidence type="ECO:0000259" key="3">
    <source>
        <dbReference type="Pfam" id="PF13649"/>
    </source>
</evidence>
<dbReference type="InterPro" id="IPR029063">
    <property type="entry name" value="SAM-dependent_MTases_sf"/>
</dbReference>
<dbReference type="EMBL" id="BAAAPM010000003">
    <property type="protein sequence ID" value="GAA1722422.1"/>
    <property type="molecule type" value="Genomic_DNA"/>
</dbReference>
<protein>
    <recommendedName>
        <fullName evidence="3">Methyltransferase domain-containing protein</fullName>
    </recommendedName>
</protein>
<dbReference type="Pfam" id="PF13649">
    <property type="entry name" value="Methyltransf_25"/>
    <property type="match status" value="1"/>
</dbReference>